<keyword evidence="4" id="KW-1185">Reference proteome</keyword>
<accession>A0A839UX88</accession>
<keyword evidence="1 3" id="KW-0238">DNA-binding</keyword>
<dbReference type="GO" id="GO:0003677">
    <property type="term" value="F:DNA binding"/>
    <property type="evidence" value="ECO:0007669"/>
    <property type="project" value="UniProtKB-KW"/>
</dbReference>
<evidence type="ECO:0000313" key="4">
    <source>
        <dbReference type="Proteomes" id="UP000559987"/>
    </source>
</evidence>
<protein>
    <submittedName>
        <fullName evidence="3">DNA-binding transcriptional MerR regulator</fullName>
    </submittedName>
</protein>
<dbReference type="EMBL" id="JACHXZ010000004">
    <property type="protein sequence ID" value="MBB3169977.1"/>
    <property type="molecule type" value="Genomic_DNA"/>
</dbReference>
<dbReference type="CDD" id="cd01109">
    <property type="entry name" value="HTH_YyaN"/>
    <property type="match status" value="1"/>
</dbReference>
<dbReference type="AlphaFoldDB" id="A0A839UX88"/>
<dbReference type="Proteomes" id="UP000559987">
    <property type="component" value="Unassembled WGS sequence"/>
</dbReference>
<name>A0A839UX88_9GAMM</name>
<dbReference type="SMART" id="SM00422">
    <property type="entry name" value="HTH_MERR"/>
    <property type="match status" value="1"/>
</dbReference>
<dbReference type="PANTHER" id="PTHR30204:SF98">
    <property type="entry name" value="HTH-TYPE TRANSCRIPTIONAL REGULATOR ADHR"/>
    <property type="match status" value="1"/>
</dbReference>
<dbReference type="InterPro" id="IPR009061">
    <property type="entry name" value="DNA-bd_dom_put_sf"/>
</dbReference>
<reference evidence="3 4" key="1">
    <citation type="submission" date="2020-08" db="EMBL/GenBank/DDBJ databases">
        <title>Genomic Encyclopedia of Type Strains, Phase III (KMG-III): the genomes of soil and plant-associated and newly described type strains.</title>
        <authorList>
            <person name="Whitman W."/>
        </authorList>
    </citation>
    <scope>NUCLEOTIDE SEQUENCE [LARGE SCALE GENOMIC DNA]</scope>
    <source>
        <strain evidence="3 4">CECT 8571</strain>
    </source>
</reference>
<dbReference type="InterPro" id="IPR047057">
    <property type="entry name" value="MerR_fam"/>
</dbReference>
<dbReference type="SUPFAM" id="SSF46955">
    <property type="entry name" value="Putative DNA-binding domain"/>
    <property type="match status" value="1"/>
</dbReference>
<dbReference type="InterPro" id="IPR000551">
    <property type="entry name" value="MerR-type_HTH_dom"/>
</dbReference>
<dbReference type="PROSITE" id="PS50937">
    <property type="entry name" value="HTH_MERR_2"/>
    <property type="match status" value="1"/>
</dbReference>
<gene>
    <name evidence="3" type="ORF">FHS30_003190</name>
</gene>
<organism evidence="3 4">
    <name type="scientific">Simiduia aestuariiviva</name>
    <dbReference type="NCBI Taxonomy" id="1510459"/>
    <lineage>
        <taxon>Bacteria</taxon>
        <taxon>Pseudomonadati</taxon>
        <taxon>Pseudomonadota</taxon>
        <taxon>Gammaproteobacteria</taxon>
        <taxon>Cellvibrionales</taxon>
        <taxon>Cellvibrionaceae</taxon>
        <taxon>Simiduia</taxon>
    </lineage>
</organism>
<evidence type="ECO:0000313" key="3">
    <source>
        <dbReference type="EMBL" id="MBB3169977.1"/>
    </source>
</evidence>
<evidence type="ECO:0000259" key="2">
    <source>
        <dbReference type="PROSITE" id="PS50937"/>
    </source>
</evidence>
<sequence>MKIGDVSEALSISTHTIRYYEKQGLIPNPGLDVSGHRSYSPGDVELLNWIICLKKSGMSLASIRAYTSAFRAQDQNTMSQILALHAEKLRQQQQDIQHYLEVTEHKLKKLKGLT</sequence>
<dbReference type="PROSITE" id="PS00552">
    <property type="entry name" value="HTH_MERR_1"/>
    <property type="match status" value="1"/>
</dbReference>
<dbReference type="Pfam" id="PF13411">
    <property type="entry name" value="MerR_1"/>
    <property type="match status" value="1"/>
</dbReference>
<dbReference type="GO" id="GO:0003700">
    <property type="term" value="F:DNA-binding transcription factor activity"/>
    <property type="evidence" value="ECO:0007669"/>
    <property type="project" value="InterPro"/>
</dbReference>
<comment type="caution">
    <text evidence="3">The sequence shown here is derived from an EMBL/GenBank/DDBJ whole genome shotgun (WGS) entry which is preliminary data.</text>
</comment>
<dbReference type="Gene3D" id="1.10.1660.10">
    <property type="match status" value="1"/>
</dbReference>
<evidence type="ECO:0000256" key="1">
    <source>
        <dbReference type="ARBA" id="ARBA00023125"/>
    </source>
</evidence>
<feature type="domain" description="HTH merR-type" evidence="2">
    <location>
        <begin position="1"/>
        <end position="69"/>
    </location>
</feature>
<dbReference type="RefSeq" id="WP_183911453.1">
    <property type="nucleotide sequence ID" value="NZ_JACHXZ010000004.1"/>
</dbReference>
<dbReference type="PANTHER" id="PTHR30204">
    <property type="entry name" value="REDOX-CYCLING DRUG-SENSING TRANSCRIPTIONAL ACTIVATOR SOXR"/>
    <property type="match status" value="1"/>
</dbReference>
<dbReference type="PRINTS" id="PR00040">
    <property type="entry name" value="HTHMERR"/>
</dbReference>
<proteinExistence type="predicted"/>